<name>A0A9Q9AVS4_9PEZI</name>
<evidence type="ECO:0000256" key="1">
    <source>
        <dbReference type="SAM" id="MobiDB-lite"/>
    </source>
</evidence>
<feature type="region of interest" description="Disordered" evidence="1">
    <location>
        <begin position="441"/>
        <end position="460"/>
    </location>
</feature>
<dbReference type="Pfam" id="PF18596">
    <property type="entry name" value="Sld7_C"/>
    <property type="match status" value="1"/>
</dbReference>
<dbReference type="OrthoDB" id="4205424at2759"/>
<accession>A0A9Q9AVS4</accession>
<evidence type="ECO:0000259" key="2">
    <source>
        <dbReference type="Pfam" id="PF18596"/>
    </source>
</evidence>
<dbReference type="InterPro" id="IPR041260">
    <property type="entry name" value="Sld7_C"/>
</dbReference>
<dbReference type="Proteomes" id="UP001056384">
    <property type="component" value="Chromosome 5"/>
</dbReference>
<evidence type="ECO:0000313" key="4">
    <source>
        <dbReference type="Proteomes" id="UP001056384"/>
    </source>
</evidence>
<gene>
    <name evidence="3" type="ORF">Slin15195_G063270</name>
</gene>
<dbReference type="EMBL" id="CP099422">
    <property type="protein sequence ID" value="USW53008.1"/>
    <property type="molecule type" value="Genomic_DNA"/>
</dbReference>
<dbReference type="AlphaFoldDB" id="A0A9Q9AVS4"/>
<sequence>MISRWQGSIAINEKQNLAGISIFDEDREIGISAESTLRFISVVETSRIPLFVSVGKPYQVTSTSSESEGWLSSILLSGNNGRDDHSAWWQTAQTDSPLGVLIEVSRGSSESVSTVVITELLLYASRDSRTDALGLYALPLCSDLLNQDALNEPTPPPSPRAGNVEIEPTFLSLGIIAQVQKQEVINLPPVRKRKTVADTFDEATERRKHARKSGGVGIAAAASRTVSHETLPVLKHRRSISNNQGQLQSRPASKASSVSSVRQSATREVFAPAQVKRSSLARVQSAAAVSATDDGCSIDAKNKEMISKVVMAGMRLHGFAQSKTRKSRSNSTVESPALEATFDQLEIERKNDEEYKLVYHQIYKGTCFAFRQHIGIKSLAMHTDALRETVDKFLGIFCIDPLLSLGVVVDDEYTPGGRKLFGSATVPLVGNPFLVAPVAGAESKSNTPCGRKAAPKQDPT</sequence>
<protein>
    <submittedName>
        <fullName evidence="3">Sld7 domain-containing protein</fullName>
    </submittedName>
</protein>
<proteinExistence type="predicted"/>
<feature type="region of interest" description="Disordered" evidence="1">
    <location>
        <begin position="238"/>
        <end position="263"/>
    </location>
</feature>
<evidence type="ECO:0000313" key="3">
    <source>
        <dbReference type="EMBL" id="USW53008.1"/>
    </source>
</evidence>
<keyword evidence="4" id="KW-1185">Reference proteome</keyword>
<feature type="domain" description="Sld7 C-terminal" evidence="2">
    <location>
        <begin position="301"/>
        <end position="398"/>
    </location>
</feature>
<reference evidence="3" key="1">
    <citation type="submission" date="2022-06" db="EMBL/GenBank/DDBJ databases">
        <title>Complete genome sequences of two strains of the flax pathogen Septoria linicola.</title>
        <authorList>
            <person name="Lapalu N."/>
            <person name="Simon A."/>
            <person name="Demenou B."/>
            <person name="Paumier D."/>
            <person name="Guillot M.-P."/>
            <person name="Gout L."/>
            <person name="Valade R."/>
        </authorList>
    </citation>
    <scope>NUCLEOTIDE SEQUENCE</scope>
    <source>
        <strain evidence="3">SE15195</strain>
    </source>
</reference>
<feature type="compositionally biased region" description="Low complexity" evidence="1">
    <location>
        <begin position="248"/>
        <end position="263"/>
    </location>
</feature>
<organism evidence="3 4">
    <name type="scientific">Septoria linicola</name>
    <dbReference type="NCBI Taxonomy" id="215465"/>
    <lineage>
        <taxon>Eukaryota</taxon>
        <taxon>Fungi</taxon>
        <taxon>Dikarya</taxon>
        <taxon>Ascomycota</taxon>
        <taxon>Pezizomycotina</taxon>
        <taxon>Dothideomycetes</taxon>
        <taxon>Dothideomycetidae</taxon>
        <taxon>Mycosphaerellales</taxon>
        <taxon>Mycosphaerellaceae</taxon>
        <taxon>Septoria</taxon>
    </lineage>
</organism>
<feature type="region of interest" description="Disordered" evidence="1">
    <location>
        <begin position="201"/>
        <end position="221"/>
    </location>
</feature>